<organism evidence="1 2">
    <name type="scientific">Caerostris extrusa</name>
    <name type="common">Bark spider</name>
    <name type="synonym">Caerostris bankana</name>
    <dbReference type="NCBI Taxonomy" id="172846"/>
    <lineage>
        <taxon>Eukaryota</taxon>
        <taxon>Metazoa</taxon>
        <taxon>Ecdysozoa</taxon>
        <taxon>Arthropoda</taxon>
        <taxon>Chelicerata</taxon>
        <taxon>Arachnida</taxon>
        <taxon>Araneae</taxon>
        <taxon>Araneomorphae</taxon>
        <taxon>Entelegynae</taxon>
        <taxon>Araneoidea</taxon>
        <taxon>Araneidae</taxon>
        <taxon>Caerostris</taxon>
    </lineage>
</organism>
<protein>
    <submittedName>
        <fullName evidence="1">Uncharacterized protein</fullName>
    </submittedName>
</protein>
<dbReference type="EMBL" id="BPLR01017372">
    <property type="protein sequence ID" value="GIY91009.1"/>
    <property type="molecule type" value="Genomic_DNA"/>
</dbReference>
<proteinExistence type="predicted"/>
<gene>
    <name evidence="1" type="ORF">CEXT_148451</name>
</gene>
<keyword evidence="2" id="KW-1185">Reference proteome</keyword>
<sequence>MDAELIQLRGFEKAALTRLETFLTTVSSEISIISIKGRLVKLEEIFSKMLEYESALPQEQSEWSRSKIGISMQRSTSEVVGANNA</sequence>
<comment type="caution">
    <text evidence="1">The sequence shown here is derived from an EMBL/GenBank/DDBJ whole genome shotgun (WGS) entry which is preliminary data.</text>
</comment>
<reference evidence="1 2" key="1">
    <citation type="submission" date="2021-06" db="EMBL/GenBank/DDBJ databases">
        <title>Caerostris extrusa draft genome.</title>
        <authorList>
            <person name="Kono N."/>
            <person name="Arakawa K."/>
        </authorList>
    </citation>
    <scope>NUCLEOTIDE SEQUENCE [LARGE SCALE GENOMIC DNA]</scope>
</reference>
<evidence type="ECO:0000313" key="1">
    <source>
        <dbReference type="EMBL" id="GIY91009.1"/>
    </source>
</evidence>
<name>A0AAV4XB38_CAEEX</name>
<dbReference type="AlphaFoldDB" id="A0AAV4XB38"/>
<accession>A0AAV4XB38</accession>
<dbReference type="Proteomes" id="UP001054945">
    <property type="component" value="Unassembled WGS sequence"/>
</dbReference>
<evidence type="ECO:0000313" key="2">
    <source>
        <dbReference type="Proteomes" id="UP001054945"/>
    </source>
</evidence>